<reference evidence="2" key="1">
    <citation type="journal article" date="2019" name="bioRxiv">
        <title>The Genome of the Zebra Mussel, Dreissena polymorpha: A Resource for Invasive Species Research.</title>
        <authorList>
            <person name="McCartney M.A."/>
            <person name="Auch B."/>
            <person name="Kono T."/>
            <person name="Mallez S."/>
            <person name="Zhang Y."/>
            <person name="Obille A."/>
            <person name="Becker A."/>
            <person name="Abrahante J.E."/>
            <person name="Garbe J."/>
            <person name="Badalamenti J.P."/>
            <person name="Herman A."/>
            <person name="Mangelson H."/>
            <person name="Liachko I."/>
            <person name="Sullivan S."/>
            <person name="Sone E.D."/>
            <person name="Koren S."/>
            <person name="Silverstein K.A.T."/>
            <person name="Beckman K.B."/>
            <person name="Gohl D.M."/>
        </authorList>
    </citation>
    <scope>NUCLEOTIDE SEQUENCE</scope>
    <source>
        <strain evidence="2">Duluth1</strain>
        <tissue evidence="2">Whole animal</tissue>
    </source>
</reference>
<dbReference type="Proteomes" id="UP000828390">
    <property type="component" value="Unassembled WGS sequence"/>
</dbReference>
<feature type="region of interest" description="Disordered" evidence="1">
    <location>
        <begin position="1"/>
        <end position="42"/>
    </location>
</feature>
<dbReference type="EMBL" id="JAIWYP010000002">
    <property type="protein sequence ID" value="KAH3871728.1"/>
    <property type="molecule type" value="Genomic_DNA"/>
</dbReference>
<evidence type="ECO:0000313" key="3">
    <source>
        <dbReference type="Proteomes" id="UP000828390"/>
    </source>
</evidence>
<comment type="caution">
    <text evidence="2">The sequence shown here is derived from an EMBL/GenBank/DDBJ whole genome shotgun (WGS) entry which is preliminary data.</text>
</comment>
<organism evidence="2 3">
    <name type="scientific">Dreissena polymorpha</name>
    <name type="common">Zebra mussel</name>
    <name type="synonym">Mytilus polymorpha</name>
    <dbReference type="NCBI Taxonomy" id="45954"/>
    <lineage>
        <taxon>Eukaryota</taxon>
        <taxon>Metazoa</taxon>
        <taxon>Spiralia</taxon>
        <taxon>Lophotrochozoa</taxon>
        <taxon>Mollusca</taxon>
        <taxon>Bivalvia</taxon>
        <taxon>Autobranchia</taxon>
        <taxon>Heteroconchia</taxon>
        <taxon>Euheterodonta</taxon>
        <taxon>Imparidentia</taxon>
        <taxon>Neoheterodontei</taxon>
        <taxon>Myida</taxon>
        <taxon>Dreissenoidea</taxon>
        <taxon>Dreissenidae</taxon>
        <taxon>Dreissena</taxon>
    </lineage>
</organism>
<evidence type="ECO:0000313" key="2">
    <source>
        <dbReference type="EMBL" id="KAH3871728.1"/>
    </source>
</evidence>
<protein>
    <submittedName>
        <fullName evidence="2">Uncharacterized protein</fullName>
    </submittedName>
</protein>
<feature type="compositionally biased region" description="Basic and acidic residues" evidence="1">
    <location>
        <begin position="1"/>
        <end position="22"/>
    </location>
</feature>
<dbReference type="AlphaFoldDB" id="A0A9D4M8C5"/>
<name>A0A9D4M8C5_DREPO</name>
<evidence type="ECO:0000256" key="1">
    <source>
        <dbReference type="SAM" id="MobiDB-lite"/>
    </source>
</evidence>
<sequence>MALDTKVLDRRTARRTERRTDGQRQNNIPPPMARDNNTTTAITDTKTLMRYKYHK</sequence>
<proteinExistence type="predicted"/>
<gene>
    <name evidence="2" type="ORF">DPMN_034940</name>
</gene>
<reference evidence="2" key="2">
    <citation type="submission" date="2020-11" db="EMBL/GenBank/DDBJ databases">
        <authorList>
            <person name="McCartney M.A."/>
            <person name="Auch B."/>
            <person name="Kono T."/>
            <person name="Mallez S."/>
            <person name="Becker A."/>
            <person name="Gohl D.M."/>
            <person name="Silverstein K.A.T."/>
            <person name="Koren S."/>
            <person name="Bechman K.B."/>
            <person name="Herman A."/>
            <person name="Abrahante J.E."/>
            <person name="Garbe J."/>
        </authorList>
    </citation>
    <scope>NUCLEOTIDE SEQUENCE</scope>
    <source>
        <strain evidence="2">Duluth1</strain>
        <tissue evidence="2">Whole animal</tissue>
    </source>
</reference>
<accession>A0A9D4M8C5</accession>
<keyword evidence="3" id="KW-1185">Reference proteome</keyword>